<reference evidence="2" key="1">
    <citation type="submission" date="2017-05" db="EMBL/GenBank/DDBJ databases">
        <authorList>
            <person name="Varghese N."/>
            <person name="Submissions S."/>
        </authorList>
    </citation>
    <scope>NUCLEOTIDE SEQUENCE</scope>
    <source>
        <strain evidence="2">DSM 45262</strain>
    </source>
</reference>
<evidence type="ECO:0008006" key="4">
    <source>
        <dbReference type="Google" id="ProtNLM"/>
    </source>
</evidence>
<organism evidence="2 3">
    <name type="scientific">Laceyella tengchongensis</name>
    <dbReference type="NCBI Taxonomy" id="574699"/>
    <lineage>
        <taxon>Bacteria</taxon>
        <taxon>Bacillati</taxon>
        <taxon>Bacillota</taxon>
        <taxon>Bacilli</taxon>
        <taxon>Bacillales</taxon>
        <taxon>Thermoactinomycetaceae</taxon>
        <taxon>Laceyella</taxon>
    </lineage>
</organism>
<dbReference type="EMBL" id="FXTU01000002">
    <property type="protein sequence ID" value="SMP08826.1"/>
    <property type="molecule type" value="Genomic_DNA"/>
</dbReference>
<feature type="region of interest" description="Disordered" evidence="1">
    <location>
        <begin position="1"/>
        <end position="26"/>
    </location>
</feature>
<accession>A0AA45WKU2</accession>
<evidence type="ECO:0000256" key="1">
    <source>
        <dbReference type="SAM" id="MobiDB-lite"/>
    </source>
</evidence>
<dbReference type="Proteomes" id="UP001157946">
    <property type="component" value="Unassembled WGS sequence"/>
</dbReference>
<sequence>MENKKKQNDLAQEDTEFAEEVGFDDKQQNVSAAIYEAHSQIGESKVKRQGE</sequence>
<evidence type="ECO:0000313" key="2">
    <source>
        <dbReference type="EMBL" id="SMP08826.1"/>
    </source>
</evidence>
<protein>
    <recommendedName>
        <fullName evidence="4">DUF4025 domain-containing protein</fullName>
    </recommendedName>
</protein>
<feature type="compositionally biased region" description="Acidic residues" evidence="1">
    <location>
        <begin position="11"/>
        <end position="22"/>
    </location>
</feature>
<dbReference type="AlphaFoldDB" id="A0AA45WKU2"/>
<name>A0AA45WKU2_9BACL</name>
<keyword evidence="3" id="KW-1185">Reference proteome</keyword>
<comment type="caution">
    <text evidence="2">The sequence shown here is derived from an EMBL/GenBank/DDBJ whole genome shotgun (WGS) entry which is preliminary data.</text>
</comment>
<evidence type="ECO:0000313" key="3">
    <source>
        <dbReference type="Proteomes" id="UP001157946"/>
    </source>
</evidence>
<dbReference type="RefSeq" id="WP_154986331.1">
    <property type="nucleotide sequence ID" value="NZ_FXTU01000002.1"/>
</dbReference>
<gene>
    <name evidence="2" type="ORF">SAMN06265361_10257</name>
</gene>
<proteinExistence type="predicted"/>